<reference evidence="9 10" key="1">
    <citation type="submission" date="2017-11" db="EMBL/GenBank/DDBJ databases">
        <title>Comparitive Functional Genomics of Dry Heat Resistant strains isolated from the Viking Spacecraft.</title>
        <authorList>
            <person name="Seuylemezian A."/>
            <person name="Cooper K."/>
            <person name="Vaishampayan P."/>
        </authorList>
    </citation>
    <scope>NUCLEOTIDE SEQUENCE [LARGE SCALE GENOMIC DNA]</scope>
    <source>
        <strain evidence="9 10">V32-6</strain>
    </source>
</reference>
<keyword evidence="4 7" id="KW-0812">Transmembrane</keyword>
<keyword evidence="2 7" id="KW-0813">Transport</keyword>
<dbReference type="Proteomes" id="UP000234950">
    <property type="component" value="Unassembled WGS sequence"/>
</dbReference>
<feature type="transmembrane region" description="Helical" evidence="7">
    <location>
        <begin position="7"/>
        <end position="28"/>
    </location>
</feature>
<feature type="domain" description="ABC transmembrane type-1" evidence="8">
    <location>
        <begin position="66"/>
        <end position="276"/>
    </location>
</feature>
<dbReference type="InterPro" id="IPR035906">
    <property type="entry name" value="MetI-like_sf"/>
</dbReference>
<comment type="subcellular location">
    <subcellularLocation>
        <location evidence="1 7">Cell membrane</location>
        <topology evidence="1 7">Multi-pass membrane protein</topology>
    </subcellularLocation>
</comment>
<evidence type="ECO:0000256" key="6">
    <source>
        <dbReference type="ARBA" id="ARBA00023136"/>
    </source>
</evidence>
<comment type="similarity">
    <text evidence="7">Belongs to the binding-protein-dependent transport system permease family.</text>
</comment>
<feature type="transmembrane region" description="Helical" evidence="7">
    <location>
        <begin position="103"/>
        <end position="123"/>
    </location>
</feature>
<feature type="transmembrane region" description="Helical" evidence="7">
    <location>
        <begin position="210"/>
        <end position="231"/>
    </location>
</feature>
<evidence type="ECO:0000256" key="7">
    <source>
        <dbReference type="RuleBase" id="RU363032"/>
    </source>
</evidence>
<keyword evidence="5 7" id="KW-1133">Transmembrane helix</keyword>
<dbReference type="OrthoDB" id="9783714at2"/>
<accession>A0A2N5HVY2</accession>
<dbReference type="InterPro" id="IPR051393">
    <property type="entry name" value="ABC_transporter_permease"/>
</dbReference>
<evidence type="ECO:0000313" key="9">
    <source>
        <dbReference type="EMBL" id="PLS09667.1"/>
    </source>
</evidence>
<dbReference type="AlphaFoldDB" id="A0A2N5HVY2"/>
<dbReference type="PANTHER" id="PTHR30193:SF37">
    <property type="entry name" value="INNER MEMBRANE ABC TRANSPORTER PERMEASE PROTEIN YCJO"/>
    <property type="match status" value="1"/>
</dbReference>
<evidence type="ECO:0000259" key="8">
    <source>
        <dbReference type="PROSITE" id="PS50928"/>
    </source>
</evidence>
<evidence type="ECO:0000256" key="2">
    <source>
        <dbReference type="ARBA" id="ARBA00022448"/>
    </source>
</evidence>
<dbReference type="InterPro" id="IPR000515">
    <property type="entry name" value="MetI-like"/>
</dbReference>
<evidence type="ECO:0000256" key="1">
    <source>
        <dbReference type="ARBA" id="ARBA00004651"/>
    </source>
</evidence>
<dbReference type="Gene3D" id="1.10.3720.10">
    <property type="entry name" value="MetI-like"/>
    <property type="match status" value="1"/>
</dbReference>
<dbReference type="PANTHER" id="PTHR30193">
    <property type="entry name" value="ABC TRANSPORTER PERMEASE PROTEIN"/>
    <property type="match status" value="1"/>
</dbReference>
<sequence>MKREKAVPYFFLLPAFIGIIIFKLYPIIDAFIESLSTASFKAGERLFVGMENYWLLFKDPVFWNSFKVTLWLNVFINPIQIACAFILAILLNQKIKGIGLFRAIHFIPIAVSMPIALIMWNVMLNPEQGVINTILVAMGLDAQPFLGSKAQALWIIILIASWKGIGYWAIFLLAGLQEVPKFLYEASSIDGAGKWQQFKNVTLPMMKRPLAFVIVADTVANFLLFAPMYILTKGGPENSTNVLMNESFNSAFVYSDMGRASAIVMILLVLILLIILAEFKLLKAKH</sequence>
<evidence type="ECO:0000313" key="10">
    <source>
        <dbReference type="Proteomes" id="UP000234950"/>
    </source>
</evidence>
<proteinExistence type="inferred from homology"/>
<evidence type="ECO:0000256" key="3">
    <source>
        <dbReference type="ARBA" id="ARBA00022475"/>
    </source>
</evidence>
<dbReference type="SUPFAM" id="SSF161098">
    <property type="entry name" value="MetI-like"/>
    <property type="match status" value="1"/>
</dbReference>
<feature type="transmembrane region" description="Helical" evidence="7">
    <location>
        <begin position="251"/>
        <end position="277"/>
    </location>
</feature>
<dbReference type="EMBL" id="PGVE01000012">
    <property type="protein sequence ID" value="PLS09667.1"/>
    <property type="molecule type" value="Genomic_DNA"/>
</dbReference>
<dbReference type="RefSeq" id="WP_101646249.1">
    <property type="nucleotide sequence ID" value="NZ_PGVE01000012.1"/>
</dbReference>
<feature type="transmembrane region" description="Helical" evidence="7">
    <location>
        <begin position="152"/>
        <end position="174"/>
    </location>
</feature>
<keyword evidence="6 7" id="KW-0472">Membrane</keyword>
<comment type="caution">
    <text evidence="9">The sequence shown here is derived from an EMBL/GenBank/DDBJ whole genome shotgun (WGS) entry which is preliminary data.</text>
</comment>
<gene>
    <name evidence="9" type="ORF">CVD27_02190</name>
</gene>
<keyword evidence="3" id="KW-1003">Cell membrane</keyword>
<evidence type="ECO:0000256" key="4">
    <source>
        <dbReference type="ARBA" id="ARBA00022692"/>
    </source>
</evidence>
<dbReference type="GO" id="GO:0005886">
    <property type="term" value="C:plasma membrane"/>
    <property type="evidence" value="ECO:0007669"/>
    <property type="project" value="UniProtKB-SubCell"/>
</dbReference>
<name>A0A2N5HVY2_9BACI</name>
<evidence type="ECO:0000256" key="5">
    <source>
        <dbReference type="ARBA" id="ARBA00022989"/>
    </source>
</evidence>
<protein>
    <submittedName>
        <fullName evidence="9">Sugar ABC transporter permease</fullName>
    </submittedName>
</protein>
<organism evidence="9 10">
    <name type="scientific">Neobacillus cucumis</name>
    <dbReference type="NCBI Taxonomy" id="1740721"/>
    <lineage>
        <taxon>Bacteria</taxon>
        <taxon>Bacillati</taxon>
        <taxon>Bacillota</taxon>
        <taxon>Bacilli</taxon>
        <taxon>Bacillales</taxon>
        <taxon>Bacillaceae</taxon>
        <taxon>Neobacillus</taxon>
    </lineage>
</organism>
<feature type="transmembrane region" description="Helical" evidence="7">
    <location>
        <begin position="70"/>
        <end position="91"/>
    </location>
</feature>
<dbReference type="CDD" id="cd06261">
    <property type="entry name" value="TM_PBP2"/>
    <property type="match status" value="1"/>
</dbReference>
<dbReference type="PROSITE" id="PS50928">
    <property type="entry name" value="ABC_TM1"/>
    <property type="match status" value="1"/>
</dbReference>
<dbReference type="GO" id="GO:0055085">
    <property type="term" value="P:transmembrane transport"/>
    <property type="evidence" value="ECO:0007669"/>
    <property type="project" value="InterPro"/>
</dbReference>
<dbReference type="Pfam" id="PF00528">
    <property type="entry name" value="BPD_transp_1"/>
    <property type="match status" value="1"/>
</dbReference>
<keyword evidence="10" id="KW-1185">Reference proteome</keyword>